<dbReference type="AlphaFoldDB" id="A0A1G1VQV1"/>
<dbReference type="GO" id="GO:0005524">
    <property type="term" value="F:ATP binding"/>
    <property type="evidence" value="ECO:0007669"/>
    <property type="project" value="UniProtKB-KW"/>
</dbReference>
<dbReference type="EMBL" id="MHCJ01000006">
    <property type="protein sequence ID" value="OGY17772.1"/>
    <property type="molecule type" value="Genomic_DNA"/>
</dbReference>
<dbReference type="SUPFAM" id="SSF53613">
    <property type="entry name" value="Ribokinase-like"/>
    <property type="match status" value="1"/>
</dbReference>
<dbReference type="CDD" id="cd01171">
    <property type="entry name" value="YXKO-related"/>
    <property type="match status" value="1"/>
</dbReference>
<evidence type="ECO:0000256" key="3">
    <source>
        <dbReference type="ARBA" id="ARBA00022857"/>
    </source>
</evidence>
<comment type="caution">
    <text evidence="6">Lacks conserved residue(s) required for the propagation of feature annotation.</text>
</comment>
<keyword evidence="5 6" id="KW-0456">Lyase</keyword>
<organism evidence="8 9">
    <name type="scientific">Candidatus Chisholmbacteria bacterium RIFCSPHIGHO2_01_FULL_52_32</name>
    <dbReference type="NCBI Taxonomy" id="1797591"/>
    <lineage>
        <taxon>Bacteria</taxon>
        <taxon>Candidatus Chisholmiibacteriota</taxon>
    </lineage>
</organism>
<comment type="subunit">
    <text evidence="6">Homotetramer.</text>
</comment>
<evidence type="ECO:0000313" key="9">
    <source>
        <dbReference type="Proteomes" id="UP000179233"/>
    </source>
</evidence>
<reference evidence="8 9" key="1">
    <citation type="journal article" date="2016" name="Nat. Commun.">
        <title>Thousands of microbial genomes shed light on interconnected biogeochemical processes in an aquifer system.</title>
        <authorList>
            <person name="Anantharaman K."/>
            <person name="Brown C.T."/>
            <person name="Hug L.A."/>
            <person name="Sharon I."/>
            <person name="Castelle C.J."/>
            <person name="Probst A.J."/>
            <person name="Thomas B.C."/>
            <person name="Singh A."/>
            <person name="Wilkins M.J."/>
            <person name="Karaoz U."/>
            <person name="Brodie E.L."/>
            <person name="Williams K.H."/>
            <person name="Hubbard S.S."/>
            <person name="Banfield J.F."/>
        </authorList>
    </citation>
    <scope>NUCLEOTIDE SEQUENCE [LARGE SCALE GENOMIC DNA]</scope>
</reference>
<evidence type="ECO:0000256" key="5">
    <source>
        <dbReference type="ARBA" id="ARBA00023239"/>
    </source>
</evidence>
<gene>
    <name evidence="6" type="primary">nnrD</name>
    <name evidence="8" type="ORF">A2786_00390</name>
</gene>
<feature type="binding site" evidence="6">
    <location>
        <position position="278"/>
    </location>
    <ligand>
        <name>AMP</name>
        <dbReference type="ChEBI" id="CHEBI:456215"/>
    </ligand>
</feature>
<dbReference type="PANTHER" id="PTHR12592">
    <property type="entry name" value="ATP-DEPENDENT (S)-NAD(P)H-HYDRATE DEHYDRATASE FAMILY MEMBER"/>
    <property type="match status" value="1"/>
</dbReference>
<evidence type="ECO:0000259" key="7">
    <source>
        <dbReference type="PROSITE" id="PS51383"/>
    </source>
</evidence>
<accession>A0A1G1VQV1</accession>
<feature type="domain" description="YjeF C-terminal" evidence="7">
    <location>
        <begin position="32"/>
        <end position="336"/>
    </location>
</feature>
<comment type="catalytic activity">
    <reaction evidence="6">
        <text>(6S)-NADHX + ADP = AMP + phosphate + NADH + H(+)</text>
        <dbReference type="Rhea" id="RHEA:32223"/>
        <dbReference type="ChEBI" id="CHEBI:15378"/>
        <dbReference type="ChEBI" id="CHEBI:43474"/>
        <dbReference type="ChEBI" id="CHEBI:57945"/>
        <dbReference type="ChEBI" id="CHEBI:64074"/>
        <dbReference type="ChEBI" id="CHEBI:456215"/>
        <dbReference type="ChEBI" id="CHEBI:456216"/>
        <dbReference type="EC" id="4.2.1.136"/>
    </reaction>
</comment>
<evidence type="ECO:0000256" key="4">
    <source>
        <dbReference type="ARBA" id="ARBA00023027"/>
    </source>
</evidence>
<dbReference type="HAMAP" id="MF_01965">
    <property type="entry name" value="NADHX_dehydratase"/>
    <property type="match status" value="1"/>
</dbReference>
<keyword evidence="4 6" id="KW-0520">NAD</keyword>
<dbReference type="Gene3D" id="3.40.1190.20">
    <property type="match status" value="1"/>
</dbReference>
<feature type="binding site" evidence="6">
    <location>
        <position position="129"/>
    </location>
    <ligand>
        <name>(6S)-NADPHX</name>
        <dbReference type="ChEBI" id="CHEBI:64076"/>
    </ligand>
</feature>
<keyword evidence="3 6" id="KW-0521">NADP</keyword>
<dbReference type="PROSITE" id="PS01050">
    <property type="entry name" value="YJEF_C_2"/>
    <property type="match status" value="1"/>
</dbReference>
<dbReference type="NCBIfam" id="TIGR00196">
    <property type="entry name" value="yjeF_cterm"/>
    <property type="match status" value="1"/>
</dbReference>
<feature type="binding site" evidence="6">
    <location>
        <position position="279"/>
    </location>
    <ligand>
        <name>(6S)-NADPHX</name>
        <dbReference type="ChEBI" id="CHEBI:64076"/>
    </ligand>
</feature>
<dbReference type="InterPro" id="IPR017953">
    <property type="entry name" value="Carbohydrate_kinase_pred_CS"/>
</dbReference>
<keyword evidence="2 6" id="KW-0067">ATP-binding</keyword>
<dbReference type="Proteomes" id="UP000179233">
    <property type="component" value="Unassembled WGS sequence"/>
</dbReference>
<name>A0A1G1VQV1_9BACT</name>
<comment type="function">
    <text evidence="6">Catalyzes the dehydration of the S-form of NAD(P)HX at the expense of ADP, which is converted to AMP. Together with NAD(P)HX epimerase, which catalyzes the epimerization of the S- and R-forms, the enzyme allows the repair of both epimers of NAD(P)HX, a damaged form of NAD(P)H that is a result of enzymatic or heat-dependent hydration.</text>
</comment>
<comment type="caution">
    <text evidence="8">The sequence shown here is derived from an EMBL/GenBank/DDBJ whole genome shotgun (WGS) entry which is preliminary data.</text>
</comment>
<dbReference type="GO" id="GO:0046496">
    <property type="term" value="P:nicotinamide nucleotide metabolic process"/>
    <property type="evidence" value="ECO:0007669"/>
    <property type="project" value="UniProtKB-UniRule"/>
</dbReference>
<dbReference type="PANTHER" id="PTHR12592:SF0">
    <property type="entry name" value="ATP-DEPENDENT (S)-NAD(P)H-HYDRATE DEHYDRATASE"/>
    <property type="match status" value="1"/>
</dbReference>
<comment type="cofactor">
    <cofactor evidence="6">
        <name>Mg(2+)</name>
        <dbReference type="ChEBI" id="CHEBI:18420"/>
    </cofactor>
</comment>
<evidence type="ECO:0000256" key="2">
    <source>
        <dbReference type="ARBA" id="ARBA00022840"/>
    </source>
</evidence>
<dbReference type="InterPro" id="IPR029056">
    <property type="entry name" value="Ribokinase-like"/>
</dbReference>
<protein>
    <recommendedName>
        <fullName evidence="6">ADP-dependent (S)-NAD(P)H-hydrate dehydratase</fullName>
        <ecNumber evidence="6">4.2.1.136</ecNumber>
    </recommendedName>
    <alternativeName>
        <fullName evidence="6">ADP-dependent NAD(P)HX dehydratase</fullName>
    </alternativeName>
</protein>
<evidence type="ECO:0000313" key="8">
    <source>
        <dbReference type="EMBL" id="OGY17772.1"/>
    </source>
</evidence>
<dbReference type="EC" id="4.2.1.136" evidence="6"/>
<dbReference type="GO" id="GO:0052855">
    <property type="term" value="F:ADP-dependent NAD(P)H-hydrate dehydratase activity"/>
    <property type="evidence" value="ECO:0007669"/>
    <property type="project" value="UniProtKB-UniRule"/>
</dbReference>
<evidence type="ECO:0000256" key="1">
    <source>
        <dbReference type="ARBA" id="ARBA00022741"/>
    </source>
</evidence>
<dbReference type="PROSITE" id="PS51383">
    <property type="entry name" value="YJEF_C_3"/>
    <property type="match status" value="1"/>
</dbReference>
<keyword evidence="1 6" id="KW-0547">Nucleotide-binding</keyword>
<comment type="catalytic activity">
    <reaction evidence="6">
        <text>(6S)-NADPHX + ADP = AMP + phosphate + NADPH + H(+)</text>
        <dbReference type="Rhea" id="RHEA:32235"/>
        <dbReference type="ChEBI" id="CHEBI:15378"/>
        <dbReference type="ChEBI" id="CHEBI:43474"/>
        <dbReference type="ChEBI" id="CHEBI:57783"/>
        <dbReference type="ChEBI" id="CHEBI:64076"/>
        <dbReference type="ChEBI" id="CHEBI:456215"/>
        <dbReference type="ChEBI" id="CHEBI:456216"/>
        <dbReference type="EC" id="4.2.1.136"/>
    </reaction>
</comment>
<feature type="binding site" evidence="6">
    <location>
        <position position="183"/>
    </location>
    <ligand>
        <name>(6S)-NADPHX</name>
        <dbReference type="ChEBI" id="CHEBI:64076"/>
    </ligand>
</feature>
<evidence type="ECO:0000256" key="6">
    <source>
        <dbReference type="HAMAP-Rule" id="MF_01965"/>
    </source>
</evidence>
<sequence length="339" mass="37127">MHGVNYTKGGQRMALGYNGGRSGFFEVVMKTIGPADLQGLYRPPADSHKGQNGRLLVIGGSKLFHSSIFWTADVASRIVDLVHFSSPAMENNDLVRKRTKEKFWNGIVVPWERVEEYILEDDCVVIGPGMPRREGLEVGEQPTEEIVNGLLQKFPGKRWVIDGGALQEVDPGLFNDNMIVTPHGGEFRRLLSKIKSLIFKVPFDSFDEAQDKFAQGKQNYSSKLKINDGQLAHLVGEVSKYLGGVTVLLKGKKDIICWGEECVVVEGGNEGMTKGGTGDVLAGLVGALYCKDEAFLAAKAGSFINKQAGDRLFRRVGPYFNAGDLVAEVPAVMKEVLAY</sequence>
<dbReference type="Pfam" id="PF01256">
    <property type="entry name" value="Carb_kinase"/>
    <property type="match status" value="1"/>
</dbReference>
<dbReference type="InterPro" id="IPR000631">
    <property type="entry name" value="CARKD"/>
</dbReference>
<proteinExistence type="inferred from homology"/>
<comment type="similarity">
    <text evidence="6">Belongs to the NnrD/CARKD family.</text>
</comment>
<dbReference type="GO" id="GO:0110051">
    <property type="term" value="P:metabolite repair"/>
    <property type="evidence" value="ECO:0007669"/>
    <property type="project" value="TreeGrafter"/>
</dbReference>